<dbReference type="PANTHER" id="PTHR24421">
    <property type="entry name" value="NITRATE/NITRITE SENSOR PROTEIN NARX-RELATED"/>
    <property type="match status" value="1"/>
</dbReference>
<evidence type="ECO:0000256" key="1">
    <source>
        <dbReference type="ARBA" id="ARBA00022679"/>
    </source>
</evidence>
<evidence type="ECO:0000313" key="6">
    <source>
        <dbReference type="EMBL" id="GLU47509.1"/>
    </source>
</evidence>
<dbReference type="GO" id="GO:0000155">
    <property type="term" value="F:phosphorelay sensor kinase activity"/>
    <property type="evidence" value="ECO:0007669"/>
    <property type="project" value="InterPro"/>
</dbReference>
<protein>
    <recommendedName>
        <fullName evidence="5">Signal transduction histidine kinase subgroup 3 dimerisation and phosphoacceptor domain-containing protein</fullName>
    </recommendedName>
</protein>
<dbReference type="Gene3D" id="1.20.5.1930">
    <property type="match status" value="1"/>
</dbReference>
<dbReference type="GO" id="GO:0046983">
    <property type="term" value="F:protein dimerization activity"/>
    <property type="evidence" value="ECO:0007669"/>
    <property type="project" value="InterPro"/>
</dbReference>
<evidence type="ECO:0000256" key="4">
    <source>
        <dbReference type="SAM" id="Phobius"/>
    </source>
</evidence>
<evidence type="ECO:0000256" key="3">
    <source>
        <dbReference type="ARBA" id="ARBA00023012"/>
    </source>
</evidence>
<dbReference type="CDD" id="cd16917">
    <property type="entry name" value="HATPase_UhpB-NarQ-NarX-like"/>
    <property type="match status" value="1"/>
</dbReference>
<keyword evidence="3" id="KW-0902">Two-component regulatory system</keyword>
<gene>
    <name evidence="6" type="ORF">Nans01_18600</name>
</gene>
<keyword evidence="2" id="KW-0418">Kinase</keyword>
<dbReference type="InterPro" id="IPR050482">
    <property type="entry name" value="Sensor_HK_TwoCompSys"/>
</dbReference>
<keyword evidence="7" id="KW-1185">Reference proteome</keyword>
<evidence type="ECO:0000256" key="2">
    <source>
        <dbReference type="ARBA" id="ARBA00022777"/>
    </source>
</evidence>
<feature type="transmembrane region" description="Helical" evidence="4">
    <location>
        <begin position="32"/>
        <end position="53"/>
    </location>
</feature>
<dbReference type="InterPro" id="IPR011712">
    <property type="entry name" value="Sig_transdc_His_kin_sub3_dim/P"/>
</dbReference>
<evidence type="ECO:0000259" key="5">
    <source>
        <dbReference type="Pfam" id="PF07730"/>
    </source>
</evidence>
<proteinExistence type="predicted"/>
<feature type="domain" description="Signal transduction histidine kinase subgroup 3 dimerisation and phosphoacceptor" evidence="5">
    <location>
        <begin position="220"/>
        <end position="286"/>
    </location>
</feature>
<dbReference type="AlphaFoldDB" id="A0A9W6UIB6"/>
<evidence type="ECO:0000313" key="7">
    <source>
        <dbReference type="Proteomes" id="UP001165092"/>
    </source>
</evidence>
<keyword evidence="4" id="KW-1133">Transmembrane helix</keyword>
<dbReference type="PANTHER" id="PTHR24421:SF63">
    <property type="entry name" value="SENSOR HISTIDINE KINASE DESK"/>
    <property type="match status" value="1"/>
</dbReference>
<dbReference type="RefSeq" id="WP_285758615.1">
    <property type="nucleotide sequence ID" value="NZ_BSQG01000002.1"/>
</dbReference>
<keyword evidence="4" id="KW-0472">Membrane</keyword>
<feature type="transmembrane region" description="Helical" evidence="4">
    <location>
        <begin position="148"/>
        <end position="165"/>
    </location>
</feature>
<name>A0A9W6UIB6_9ACTN</name>
<organism evidence="6 7">
    <name type="scientific">Nocardiopsis ansamitocini</name>
    <dbReference type="NCBI Taxonomy" id="1670832"/>
    <lineage>
        <taxon>Bacteria</taxon>
        <taxon>Bacillati</taxon>
        <taxon>Actinomycetota</taxon>
        <taxon>Actinomycetes</taxon>
        <taxon>Streptosporangiales</taxon>
        <taxon>Nocardiopsidaceae</taxon>
        <taxon>Nocardiopsis</taxon>
    </lineage>
</organism>
<reference evidence="6" key="1">
    <citation type="submission" date="2023-02" db="EMBL/GenBank/DDBJ databases">
        <title>Nocardiopsis ansamitocini NBRC 112285.</title>
        <authorList>
            <person name="Ichikawa N."/>
            <person name="Sato H."/>
            <person name="Tonouchi N."/>
        </authorList>
    </citation>
    <scope>NUCLEOTIDE SEQUENCE</scope>
    <source>
        <strain evidence="6">NBRC 112285</strain>
    </source>
</reference>
<accession>A0A9W6UIB6</accession>
<dbReference type="Gene3D" id="3.30.565.10">
    <property type="entry name" value="Histidine kinase-like ATPase, C-terminal domain"/>
    <property type="match status" value="1"/>
</dbReference>
<feature type="transmembrane region" description="Helical" evidence="4">
    <location>
        <begin position="73"/>
        <end position="94"/>
    </location>
</feature>
<keyword evidence="4" id="KW-0812">Transmembrane</keyword>
<dbReference type="GO" id="GO:0016020">
    <property type="term" value="C:membrane"/>
    <property type="evidence" value="ECO:0007669"/>
    <property type="project" value="InterPro"/>
</dbReference>
<dbReference type="SUPFAM" id="SSF55874">
    <property type="entry name" value="ATPase domain of HSP90 chaperone/DNA topoisomerase II/histidine kinase"/>
    <property type="match status" value="1"/>
</dbReference>
<dbReference type="EMBL" id="BSQG01000002">
    <property type="protein sequence ID" value="GLU47509.1"/>
    <property type="molecule type" value="Genomic_DNA"/>
</dbReference>
<dbReference type="InterPro" id="IPR036890">
    <property type="entry name" value="HATPase_C_sf"/>
</dbReference>
<keyword evidence="1" id="KW-0808">Transferase</keyword>
<feature type="transmembrane region" description="Helical" evidence="4">
    <location>
        <begin position="106"/>
        <end position="136"/>
    </location>
</feature>
<feature type="transmembrane region" description="Helical" evidence="4">
    <location>
        <begin position="177"/>
        <end position="199"/>
    </location>
</feature>
<sequence length="424" mass="45305">MTHEDTGPGTVEAGVADDERSTARLKFARRTVYFTFTTLPLGLLFVIGFQAVLHACGEAGPGILAMFGVPSPWAAVLGFALSVPLAWLTLRFAVLRLDAPRPRSTGLLYLGLVLNLGVLAVFDVYAWVLVGFALWWSAAALVATRRQSVLFAVVLLAAPAVRLLLLPQLNIGLTVLVLGYTVFFGAVLLVCDLAMVWLWEIANEATVAREARARLAVTEERLRFARDLHDLVGHSLSGIAVKSELAARLAARDPERAAAEMVAVQQVARDALREVRAAVSGYRDVDLTAEVESVRQVLSAAGTRVGVAGDTAECPVELRALTAWLVREGATNVLRHSGADRCDITLTRQERSFVVEVYNDGVRSGSAQPFGNGLNGLTERVTAVGGGLSATTTDDGGFLMRAVLPIRSAPAASRVRQEGDQVPA</sequence>
<dbReference type="Proteomes" id="UP001165092">
    <property type="component" value="Unassembled WGS sequence"/>
</dbReference>
<dbReference type="Pfam" id="PF07730">
    <property type="entry name" value="HisKA_3"/>
    <property type="match status" value="1"/>
</dbReference>
<comment type="caution">
    <text evidence="6">The sequence shown here is derived from an EMBL/GenBank/DDBJ whole genome shotgun (WGS) entry which is preliminary data.</text>
</comment>